<keyword evidence="2" id="KW-0812">Transmembrane</keyword>
<feature type="transmembrane region" description="Helical" evidence="2">
    <location>
        <begin position="15"/>
        <end position="41"/>
    </location>
</feature>
<feature type="transmembrane region" description="Helical" evidence="2">
    <location>
        <begin position="53"/>
        <end position="76"/>
    </location>
</feature>
<dbReference type="Pfam" id="PF03125">
    <property type="entry name" value="Sre"/>
    <property type="match status" value="1"/>
</dbReference>
<evidence type="ECO:0000256" key="2">
    <source>
        <dbReference type="SAM" id="Phobius"/>
    </source>
</evidence>
<dbReference type="AlphaFoldDB" id="A0A0N4ZX94"/>
<accession>A0A0N4ZX94</accession>
<name>A0A0N4ZX94_PARTI</name>
<dbReference type="Proteomes" id="UP000038045">
    <property type="component" value="Unplaced"/>
</dbReference>
<comment type="similarity">
    <text evidence="1">Belongs to the nematode receptor-like protein sre family.</text>
</comment>
<protein>
    <submittedName>
        <fullName evidence="4">G_PROTEIN_RECEP_F1_2 domain-containing protein</fullName>
    </submittedName>
</protein>
<proteinExistence type="inferred from homology"/>
<evidence type="ECO:0000313" key="4">
    <source>
        <dbReference type="WBParaSite" id="PTRK_0001330800.1"/>
    </source>
</evidence>
<dbReference type="WBParaSite" id="PTRK_0001330800.1">
    <property type="protein sequence ID" value="PTRK_0001330800.1"/>
    <property type="gene ID" value="PTRK_0001330800"/>
</dbReference>
<evidence type="ECO:0000256" key="1">
    <source>
        <dbReference type="ARBA" id="ARBA00006803"/>
    </source>
</evidence>
<dbReference type="InterPro" id="IPR004151">
    <property type="entry name" value="7TM_GPCR_serpentine_rcpt_Sre"/>
</dbReference>
<evidence type="ECO:0000313" key="3">
    <source>
        <dbReference type="Proteomes" id="UP000038045"/>
    </source>
</evidence>
<feature type="transmembrane region" description="Helical" evidence="2">
    <location>
        <begin position="142"/>
        <end position="168"/>
    </location>
</feature>
<keyword evidence="3" id="KW-1185">Reference proteome</keyword>
<sequence length="264" mass="30945">MLGILTNVRKVVTDVISITLFSLTFTTIGFIIERIISLIYYQEYENINLNVPWIGILLIIISWIIGIITRILGTYGYYDLQIAIISALIIQIICMAICYLIMVKSRKQYRLNKSIDKRIKNKMRVGTSTTSIRFQTIENKNVIKLMIAFTVTSAILSVLNVIFLLINIKVIAKHQDLSDLYNLFSNLIPYFTAIIVPLSVIYTERRYHVIWIYYINVLTKCCNRKRNNVHPLEAIPNKRIQEEIKMDNEKQRDIYFSSYEDQWK</sequence>
<keyword evidence="2" id="KW-1133">Transmembrane helix</keyword>
<dbReference type="PANTHER" id="PTHR23128">
    <property type="entry name" value="SERPENTINE RECEPTOR, CLASS E (EPSILON)-RELATED"/>
    <property type="match status" value="1"/>
</dbReference>
<keyword evidence="2" id="KW-0472">Membrane</keyword>
<organism evidence="3 4">
    <name type="scientific">Parastrongyloides trichosuri</name>
    <name type="common">Possum-specific nematode worm</name>
    <dbReference type="NCBI Taxonomy" id="131310"/>
    <lineage>
        <taxon>Eukaryota</taxon>
        <taxon>Metazoa</taxon>
        <taxon>Ecdysozoa</taxon>
        <taxon>Nematoda</taxon>
        <taxon>Chromadorea</taxon>
        <taxon>Rhabditida</taxon>
        <taxon>Tylenchina</taxon>
        <taxon>Panagrolaimomorpha</taxon>
        <taxon>Strongyloidoidea</taxon>
        <taxon>Strongyloididae</taxon>
        <taxon>Parastrongyloides</taxon>
    </lineage>
</organism>
<reference evidence="4" key="1">
    <citation type="submission" date="2017-02" db="UniProtKB">
        <authorList>
            <consortium name="WormBaseParasite"/>
        </authorList>
    </citation>
    <scope>IDENTIFICATION</scope>
</reference>
<feature type="transmembrane region" description="Helical" evidence="2">
    <location>
        <begin position="82"/>
        <end position="103"/>
    </location>
</feature>
<dbReference type="GO" id="GO:0007606">
    <property type="term" value="P:sensory perception of chemical stimulus"/>
    <property type="evidence" value="ECO:0007669"/>
    <property type="project" value="InterPro"/>
</dbReference>
<dbReference type="PANTHER" id="PTHR23128:SF132">
    <property type="entry name" value="SERPENTINE RECEPTOR, CLASS E (EPSILON)-RELATED"/>
    <property type="match status" value="1"/>
</dbReference>
<feature type="transmembrane region" description="Helical" evidence="2">
    <location>
        <begin position="180"/>
        <end position="202"/>
    </location>
</feature>
<dbReference type="GO" id="GO:0016020">
    <property type="term" value="C:membrane"/>
    <property type="evidence" value="ECO:0007669"/>
    <property type="project" value="InterPro"/>
</dbReference>